<comment type="caution">
    <text evidence="7">The sequence shown here is derived from an EMBL/GenBank/DDBJ whole genome shotgun (WGS) entry which is preliminary data.</text>
</comment>
<protein>
    <submittedName>
        <fullName evidence="7">Acyl-ACP--UDP-N-acetylglucosamine O-acyltransferase</fullName>
        <ecNumber evidence="7">2.3.1.129</ecNumber>
    </submittedName>
</protein>
<dbReference type="RefSeq" id="WP_147801091.1">
    <property type="nucleotide sequence ID" value="NZ_VPFL01000032.1"/>
</dbReference>
<dbReference type="OrthoDB" id="5289768at2"/>
<dbReference type="InterPro" id="IPR037157">
    <property type="entry name" value="Acetyltransf_C_sf"/>
</dbReference>
<dbReference type="Gene3D" id="2.160.10.10">
    <property type="entry name" value="Hexapeptide repeat proteins"/>
    <property type="match status" value="1"/>
</dbReference>
<dbReference type="InterPro" id="IPR029098">
    <property type="entry name" value="Acetyltransf_C"/>
</dbReference>
<evidence type="ECO:0000256" key="3">
    <source>
        <dbReference type="ARBA" id="ARBA00022679"/>
    </source>
</evidence>
<keyword evidence="3 7" id="KW-0808">Transferase</keyword>
<proteinExistence type="predicted"/>
<dbReference type="GO" id="GO:0008780">
    <property type="term" value="F:acyl-[acyl-carrier-protein]-UDP-N-acetylglucosamine O-acyltransferase activity"/>
    <property type="evidence" value="ECO:0007669"/>
    <property type="project" value="UniProtKB-EC"/>
</dbReference>
<evidence type="ECO:0000256" key="2">
    <source>
        <dbReference type="ARBA" id="ARBA00022556"/>
    </source>
</evidence>
<reference evidence="7 8" key="1">
    <citation type="submission" date="2019-08" db="EMBL/GenBank/DDBJ databases">
        <title>Pelomicrobium methylotrophicum gen. nov., sp. nov. a moderately thermophilic, facultatively anaerobic, lithoautotrophic and methylotrophic bacterium isolated from a terrestrial mud volcano.</title>
        <authorList>
            <person name="Slobodkina G.B."/>
            <person name="Merkel A.Y."/>
            <person name="Slobodkin A.I."/>
        </authorList>
    </citation>
    <scope>NUCLEOTIDE SEQUENCE [LARGE SCALE GENOMIC DNA]</scope>
    <source>
        <strain evidence="7 8">SM250</strain>
    </source>
</reference>
<dbReference type="AlphaFoldDB" id="A0A5C7EGG9"/>
<dbReference type="Gene3D" id="1.20.1180.10">
    <property type="entry name" value="Udp N-acetylglucosamine O-acyltransferase, C-terminal domain"/>
    <property type="match status" value="1"/>
</dbReference>
<keyword evidence="1" id="KW-0444">Lipid biosynthesis</keyword>
<keyword evidence="2" id="KW-0441">Lipid A biosynthesis</keyword>
<keyword evidence="4" id="KW-0443">Lipid metabolism</keyword>
<keyword evidence="8" id="KW-1185">Reference proteome</keyword>
<accession>A0A5C7EGG9</accession>
<evidence type="ECO:0000256" key="4">
    <source>
        <dbReference type="ARBA" id="ARBA00023098"/>
    </source>
</evidence>
<dbReference type="PANTHER" id="PTHR43480:SF1">
    <property type="entry name" value="ACYL-[ACYL-CARRIER-PROTEIN]--UDP-N-ACETYLGLUCOSAMINE O-ACYLTRANSFERASE, MITOCHONDRIAL-RELATED"/>
    <property type="match status" value="1"/>
</dbReference>
<gene>
    <name evidence="7" type="primary">lpxA</name>
    <name evidence="7" type="ORF">FR698_15460</name>
</gene>
<dbReference type="EMBL" id="VPFL01000032">
    <property type="protein sequence ID" value="TXF10391.1"/>
    <property type="molecule type" value="Genomic_DNA"/>
</dbReference>
<evidence type="ECO:0000259" key="6">
    <source>
        <dbReference type="Pfam" id="PF13720"/>
    </source>
</evidence>
<evidence type="ECO:0000256" key="1">
    <source>
        <dbReference type="ARBA" id="ARBA00022516"/>
    </source>
</evidence>
<dbReference type="PANTHER" id="PTHR43480">
    <property type="entry name" value="ACYL-[ACYL-CARRIER-PROTEIN]--UDP-N-ACETYLGLUCOSAMINE O-ACYLTRANSFERASE"/>
    <property type="match status" value="1"/>
</dbReference>
<keyword evidence="5 7" id="KW-0012">Acyltransferase</keyword>
<dbReference type="EC" id="2.3.1.129" evidence="7"/>
<dbReference type="InterPro" id="IPR010137">
    <property type="entry name" value="Lipid_A_LpxA"/>
</dbReference>
<dbReference type="GO" id="GO:0009245">
    <property type="term" value="P:lipid A biosynthetic process"/>
    <property type="evidence" value="ECO:0007669"/>
    <property type="project" value="UniProtKB-KW"/>
</dbReference>
<dbReference type="NCBIfam" id="TIGR01852">
    <property type="entry name" value="lipid_A_lpxA"/>
    <property type="match status" value="1"/>
</dbReference>
<dbReference type="SUPFAM" id="SSF51161">
    <property type="entry name" value="Trimeric LpxA-like enzymes"/>
    <property type="match status" value="1"/>
</dbReference>
<dbReference type="Pfam" id="PF13720">
    <property type="entry name" value="Acetyltransf_11"/>
    <property type="match status" value="1"/>
</dbReference>
<evidence type="ECO:0000256" key="5">
    <source>
        <dbReference type="ARBA" id="ARBA00023315"/>
    </source>
</evidence>
<organism evidence="7 8">
    <name type="scientific">Pelomicrobium methylotrophicum</name>
    <dbReference type="NCBI Taxonomy" id="2602750"/>
    <lineage>
        <taxon>Bacteria</taxon>
        <taxon>Pseudomonadati</taxon>
        <taxon>Pseudomonadota</taxon>
        <taxon>Hydrogenophilia</taxon>
        <taxon>Hydrogenophilia incertae sedis</taxon>
        <taxon>Pelomicrobium</taxon>
    </lineage>
</organism>
<name>A0A5C7EGG9_9PROT</name>
<dbReference type="GO" id="GO:0016020">
    <property type="term" value="C:membrane"/>
    <property type="evidence" value="ECO:0007669"/>
    <property type="project" value="GOC"/>
</dbReference>
<dbReference type="Proteomes" id="UP000321201">
    <property type="component" value="Unassembled WGS sequence"/>
</dbReference>
<evidence type="ECO:0000313" key="8">
    <source>
        <dbReference type="Proteomes" id="UP000321201"/>
    </source>
</evidence>
<dbReference type="CDD" id="cd03351">
    <property type="entry name" value="LbH_UDP-GlcNAc_AT"/>
    <property type="match status" value="1"/>
</dbReference>
<dbReference type="InterPro" id="IPR001451">
    <property type="entry name" value="Hexapep"/>
</dbReference>
<feature type="domain" description="UDP N-acetylglucosamine O-acyltransferase C-terminal" evidence="6">
    <location>
        <begin position="176"/>
        <end position="254"/>
    </location>
</feature>
<dbReference type="InParanoid" id="A0A5C7EGG9"/>
<dbReference type="PIRSF" id="PIRSF000456">
    <property type="entry name" value="UDP-GlcNAc_acltr"/>
    <property type="match status" value="1"/>
</dbReference>
<sequence length="257" mass="27292">MNPSIHPTAVIAPGARLGAGVQVGAYAVIEEDTEIGDGCTIAAHAVVKRYTRMGPRNQVGEHAVIGGEPQDFKFKGWPSYVVIGEGNVFREGVTIHRGSTEGAATRIGDGCFLMAASHVGHDCQLGNQVIMANGALVAGFVTVGDRAFISGNVAIHQFTRIGRLAMLGGLARVTQDALPFVITEGSPARARGLNLVGLRRAGVSEADIRELKRAYRVLFLSQLRLEEALAQLSQAPSPLVAELTQFIRESKRGITRG</sequence>
<evidence type="ECO:0000313" key="7">
    <source>
        <dbReference type="EMBL" id="TXF10391.1"/>
    </source>
</evidence>
<dbReference type="NCBIfam" id="NF003657">
    <property type="entry name" value="PRK05289.1"/>
    <property type="match status" value="1"/>
</dbReference>
<dbReference type="Pfam" id="PF00132">
    <property type="entry name" value="Hexapep"/>
    <property type="match status" value="2"/>
</dbReference>
<dbReference type="InterPro" id="IPR011004">
    <property type="entry name" value="Trimer_LpxA-like_sf"/>
</dbReference>